<dbReference type="Gene3D" id="3.30.70.1200">
    <property type="entry name" value="Crispr-associated protein, domain 1"/>
    <property type="match status" value="1"/>
</dbReference>
<sequence>MFLTRIELDPGRRLARKYLGSPQVMHAVVMKAAGSVPTDGAGRVLWRTDHGPTTSLYMLSPAAPDCQQIVAEAGVLGGSAQTLDYEPFLNRLAAGQVWAFRLTANPSRAVPQEPGVRGKRQGHVTVAQQRQWLLDRAERLGFELLGSAPDGRDERMLRVVSRTRPVFGRDNPLSQQRDRVCINQTVFEGVLRVTDPQVLRVALVGGIGRSKAHGCGLMTLARPRS</sequence>
<evidence type="ECO:0000313" key="1">
    <source>
        <dbReference type="EMBL" id="QQM67858.1"/>
    </source>
</evidence>
<protein>
    <submittedName>
        <fullName evidence="1">Type I-E CRISPR-associated protein Cas6/Cse3/CasE</fullName>
    </submittedName>
</protein>
<evidence type="ECO:0000313" key="2">
    <source>
        <dbReference type="Proteomes" id="UP000595895"/>
    </source>
</evidence>
<dbReference type="Proteomes" id="UP000595895">
    <property type="component" value="Chromosome"/>
</dbReference>
<name>A0A7T7S212_9ACTO</name>
<dbReference type="RefSeq" id="WP_200277032.1">
    <property type="nucleotide sequence ID" value="NZ_CP066802.1"/>
</dbReference>
<accession>A0A7T7S212</accession>
<dbReference type="Pfam" id="PF08798">
    <property type="entry name" value="CRISPR_assoc"/>
    <property type="match status" value="1"/>
</dbReference>
<dbReference type="Gene3D" id="3.30.70.1210">
    <property type="entry name" value="Crispr-associated protein, domain 2"/>
    <property type="match status" value="1"/>
</dbReference>
<dbReference type="SMART" id="SM01101">
    <property type="entry name" value="CRISPR_assoc"/>
    <property type="match status" value="1"/>
</dbReference>
<dbReference type="KEGG" id="awe:JG540_02990"/>
<dbReference type="CDD" id="cd09727">
    <property type="entry name" value="Cas6_I-E"/>
    <property type="match status" value="1"/>
</dbReference>
<dbReference type="NCBIfam" id="TIGR01907">
    <property type="entry name" value="casE_Cse3"/>
    <property type="match status" value="1"/>
</dbReference>
<dbReference type="InterPro" id="IPR010179">
    <property type="entry name" value="CRISPR-assoc_prot_Cse3"/>
</dbReference>
<dbReference type="SUPFAM" id="SSF117987">
    <property type="entry name" value="CRISPR-associated protein"/>
    <property type="match status" value="2"/>
</dbReference>
<keyword evidence="2" id="KW-1185">Reference proteome</keyword>
<proteinExistence type="predicted"/>
<dbReference type="EMBL" id="CP066802">
    <property type="protein sequence ID" value="QQM67858.1"/>
    <property type="molecule type" value="Genomic_DNA"/>
</dbReference>
<reference evidence="1 2" key="1">
    <citation type="submission" date="2020-12" db="EMBL/GenBank/DDBJ databases">
        <authorList>
            <person name="Zhou J."/>
        </authorList>
    </citation>
    <scope>NUCLEOTIDE SEQUENCE [LARGE SCALE GENOMIC DNA]</scope>
    <source>
        <strain evidence="1 2">CCUG 61299</strain>
    </source>
</reference>
<dbReference type="AlphaFoldDB" id="A0A7T7S212"/>
<organism evidence="1 2">
    <name type="scientific">Actinomyces weissii</name>
    <dbReference type="NCBI Taxonomy" id="675090"/>
    <lineage>
        <taxon>Bacteria</taxon>
        <taxon>Bacillati</taxon>
        <taxon>Actinomycetota</taxon>
        <taxon>Actinomycetes</taxon>
        <taxon>Actinomycetales</taxon>
        <taxon>Actinomycetaceae</taxon>
        <taxon>Actinomyces</taxon>
    </lineage>
</organism>
<gene>
    <name evidence="1" type="primary">cas6e</name>
    <name evidence="1" type="ORF">JG540_02990</name>
</gene>